<name>A0AAD9R3D4_ACRCE</name>
<evidence type="ECO:0000313" key="2">
    <source>
        <dbReference type="Proteomes" id="UP001249851"/>
    </source>
</evidence>
<sequence>MGIFALARLLMDKTIPIGSLLSCCLGLCLMPPQSGTLATADKIPLFSRFDTIEVQVRASIGLLWSPEGRAPCDHQGEMKTFVDR</sequence>
<reference evidence="1" key="1">
    <citation type="journal article" date="2023" name="G3 (Bethesda)">
        <title>Whole genome assembly and annotation of the endangered Caribbean coral Acropora cervicornis.</title>
        <authorList>
            <person name="Selwyn J.D."/>
            <person name="Vollmer S.V."/>
        </authorList>
    </citation>
    <scope>NUCLEOTIDE SEQUENCE</scope>
    <source>
        <strain evidence="1">K2</strain>
    </source>
</reference>
<accession>A0AAD9R3D4</accession>
<dbReference type="AlphaFoldDB" id="A0AAD9R3D4"/>
<reference evidence="1" key="2">
    <citation type="journal article" date="2023" name="Science">
        <title>Genomic signatures of disease resistance in endangered staghorn corals.</title>
        <authorList>
            <person name="Vollmer S.V."/>
            <person name="Selwyn J.D."/>
            <person name="Despard B.A."/>
            <person name="Roesel C.L."/>
        </authorList>
    </citation>
    <scope>NUCLEOTIDE SEQUENCE</scope>
    <source>
        <strain evidence="1">K2</strain>
    </source>
</reference>
<organism evidence="1 2">
    <name type="scientific">Acropora cervicornis</name>
    <name type="common">Staghorn coral</name>
    <dbReference type="NCBI Taxonomy" id="6130"/>
    <lineage>
        <taxon>Eukaryota</taxon>
        <taxon>Metazoa</taxon>
        <taxon>Cnidaria</taxon>
        <taxon>Anthozoa</taxon>
        <taxon>Hexacorallia</taxon>
        <taxon>Scleractinia</taxon>
        <taxon>Astrocoeniina</taxon>
        <taxon>Acroporidae</taxon>
        <taxon>Acropora</taxon>
    </lineage>
</organism>
<gene>
    <name evidence="1" type="ORF">P5673_002497</name>
</gene>
<keyword evidence="2" id="KW-1185">Reference proteome</keyword>
<protein>
    <submittedName>
        <fullName evidence="1">Uncharacterized protein</fullName>
    </submittedName>
</protein>
<comment type="caution">
    <text evidence="1">The sequence shown here is derived from an EMBL/GenBank/DDBJ whole genome shotgun (WGS) entry which is preliminary data.</text>
</comment>
<dbReference type="Proteomes" id="UP001249851">
    <property type="component" value="Unassembled WGS sequence"/>
</dbReference>
<evidence type="ECO:0000313" key="1">
    <source>
        <dbReference type="EMBL" id="KAK2572277.1"/>
    </source>
</evidence>
<proteinExistence type="predicted"/>
<dbReference type="EMBL" id="JARQWQ010000004">
    <property type="protein sequence ID" value="KAK2572277.1"/>
    <property type="molecule type" value="Genomic_DNA"/>
</dbReference>